<organism evidence="5">
    <name type="scientific">viral metagenome</name>
    <dbReference type="NCBI Taxonomy" id="1070528"/>
    <lineage>
        <taxon>unclassified sequences</taxon>
        <taxon>metagenomes</taxon>
        <taxon>organismal metagenomes</taxon>
    </lineage>
</organism>
<feature type="domain" description="Glycosyltransferase 2-like" evidence="4">
    <location>
        <begin position="10"/>
        <end position="118"/>
    </location>
</feature>
<dbReference type="GO" id="GO:0016757">
    <property type="term" value="F:glycosyltransferase activity"/>
    <property type="evidence" value="ECO:0007669"/>
    <property type="project" value="UniProtKB-KW"/>
</dbReference>
<name>A0A6M3XPT8_9ZZZZ</name>
<evidence type="ECO:0000313" key="5">
    <source>
        <dbReference type="EMBL" id="QJH99891.1"/>
    </source>
</evidence>
<dbReference type="PANTHER" id="PTHR43179">
    <property type="entry name" value="RHAMNOSYLTRANSFERASE WBBL"/>
    <property type="match status" value="1"/>
</dbReference>
<dbReference type="SUPFAM" id="SSF53448">
    <property type="entry name" value="Nucleotide-diphospho-sugar transferases"/>
    <property type="match status" value="1"/>
</dbReference>
<keyword evidence="3 5" id="KW-0808">Transferase</keyword>
<dbReference type="Gene3D" id="3.90.550.10">
    <property type="entry name" value="Spore Coat Polysaccharide Biosynthesis Protein SpsA, Chain A"/>
    <property type="match status" value="1"/>
</dbReference>
<dbReference type="PANTHER" id="PTHR43179:SF12">
    <property type="entry name" value="GALACTOFURANOSYLTRANSFERASE GLFT2"/>
    <property type="match status" value="1"/>
</dbReference>
<evidence type="ECO:0000256" key="1">
    <source>
        <dbReference type="ARBA" id="ARBA00006739"/>
    </source>
</evidence>
<gene>
    <name evidence="5" type="ORF">TM448B01728_0012</name>
</gene>
<dbReference type="AlphaFoldDB" id="A0A6M3XPT8"/>
<reference evidence="5" key="1">
    <citation type="submission" date="2020-03" db="EMBL/GenBank/DDBJ databases">
        <title>The deep terrestrial virosphere.</title>
        <authorList>
            <person name="Holmfeldt K."/>
            <person name="Nilsson E."/>
            <person name="Simone D."/>
            <person name="Lopez-Fernandez M."/>
            <person name="Wu X."/>
            <person name="de Brujin I."/>
            <person name="Lundin D."/>
            <person name="Andersson A."/>
            <person name="Bertilsson S."/>
            <person name="Dopson M."/>
        </authorList>
    </citation>
    <scope>NUCLEOTIDE SEQUENCE</scope>
    <source>
        <strain evidence="5">TM448B01728</strain>
    </source>
</reference>
<evidence type="ECO:0000256" key="3">
    <source>
        <dbReference type="ARBA" id="ARBA00022679"/>
    </source>
</evidence>
<proteinExistence type="inferred from homology"/>
<dbReference type="InterPro" id="IPR001173">
    <property type="entry name" value="Glyco_trans_2-like"/>
</dbReference>
<sequence length="272" mass="31787">MEEIKEPIDIIILNFNGLEFSKGCINSLYNNTDYPFNLIIVDNASEEEGTEEYFESLKKKYNNVIIHYNKTPDSGFAGGNNIGLSYSKHDYVMLLNNDILIPGSNKLWLRELKNIFKLDTKIAIVGPKLLYPNNLIQSAGSYLDKNTFSAPVFPFYHRGRFESKEKYSQIDELSCITFACILAKRELLGFLDEEYKIGTFEDNDKCMEIRSKGYKIYYNGKIELYHYEGATLYKKPRDLLSKLMNENYLIFQRRWIEQIKSDLKIDPKIYGW</sequence>
<comment type="similarity">
    <text evidence="1">Belongs to the glycosyltransferase 2 family.</text>
</comment>
<accession>A0A6M3XPT8</accession>
<evidence type="ECO:0000256" key="2">
    <source>
        <dbReference type="ARBA" id="ARBA00022676"/>
    </source>
</evidence>
<dbReference type="EMBL" id="MT144815">
    <property type="protein sequence ID" value="QJH99891.1"/>
    <property type="molecule type" value="Genomic_DNA"/>
</dbReference>
<evidence type="ECO:0000259" key="4">
    <source>
        <dbReference type="Pfam" id="PF00535"/>
    </source>
</evidence>
<keyword evidence="2" id="KW-0328">Glycosyltransferase</keyword>
<dbReference type="InterPro" id="IPR029044">
    <property type="entry name" value="Nucleotide-diphossugar_trans"/>
</dbReference>
<dbReference type="Pfam" id="PF00535">
    <property type="entry name" value="Glycos_transf_2"/>
    <property type="match status" value="1"/>
</dbReference>
<protein>
    <submittedName>
        <fullName evidence="5">Putative glycosyltransferase</fullName>
    </submittedName>
</protein>